<evidence type="ECO:0000313" key="15">
    <source>
        <dbReference type="EMBL" id="XCI27629.1"/>
    </source>
</evidence>
<name>A0AAU8HPM3_9FIRM</name>
<reference evidence="15" key="2">
    <citation type="submission" date="2024-06" db="EMBL/GenBank/DDBJ databases">
        <authorList>
            <person name="Petrova K.O."/>
            <person name="Toshchakov S.V."/>
            <person name="Boltjanskaja Y.V."/>
            <person name="Kevbrin V.V."/>
        </authorList>
    </citation>
    <scope>NUCLEOTIDE SEQUENCE</scope>
    <source>
        <strain evidence="15">Z-710</strain>
    </source>
</reference>
<dbReference type="GO" id="GO:0009252">
    <property type="term" value="P:peptidoglycan biosynthetic process"/>
    <property type="evidence" value="ECO:0007669"/>
    <property type="project" value="UniProtKB-UniRule"/>
</dbReference>
<evidence type="ECO:0000256" key="5">
    <source>
        <dbReference type="ARBA" id="ARBA00022840"/>
    </source>
</evidence>
<dbReference type="GO" id="GO:0008360">
    <property type="term" value="P:regulation of cell shape"/>
    <property type="evidence" value="ECO:0007669"/>
    <property type="project" value="UniProtKB-KW"/>
</dbReference>
<evidence type="ECO:0000256" key="3">
    <source>
        <dbReference type="ARBA" id="ARBA00022618"/>
    </source>
</evidence>
<dbReference type="InterPro" id="IPR005863">
    <property type="entry name" value="UDP-N-AcMur_synth"/>
</dbReference>
<evidence type="ECO:0000256" key="10">
    <source>
        <dbReference type="HAMAP-Rule" id="MF_02019"/>
    </source>
</evidence>
<dbReference type="Gene3D" id="3.40.1390.10">
    <property type="entry name" value="MurE/MurF, N-terminal domain"/>
    <property type="match status" value="1"/>
</dbReference>
<dbReference type="NCBIfam" id="TIGR01143">
    <property type="entry name" value="murF"/>
    <property type="match status" value="1"/>
</dbReference>
<dbReference type="PANTHER" id="PTHR43024">
    <property type="entry name" value="UDP-N-ACETYLMURAMOYL-TRIPEPTIDE--D-ALANYL-D-ALANINE LIGASE"/>
    <property type="match status" value="1"/>
</dbReference>
<gene>
    <name evidence="10 15" type="primary">murF</name>
    <name evidence="15" type="ORF">PRVXH_001536</name>
</gene>
<dbReference type="Gene3D" id="3.40.1190.10">
    <property type="entry name" value="Mur-like, catalytic domain"/>
    <property type="match status" value="1"/>
</dbReference>
<comment type="similarity">
    <text evidence="10">Belongs to the MurCDEF family. MurF subfamily.</text>
</comment>
<keyword evidence="8 10" id="KW-0131">Cell cycle</keyword>
<dbReference type="InterPro" id="IPR013221">
    <property type="entry name" value="Mur_ligase_cen"/>
</dbReference>
<keyword evidence="2 10" id="KW-0436">Ligase</keyword>
<dbReference type="GO" id="GO:0047480">
    <property type="term" value="F:UDP-N-acetylmuramoyl-tripeptide-D-alanyl-D-alanine ligase activity"/>
    <property type="evidence" value="ECO:0007669"/>
    <property type="project" value="UniProtKB-UniRule"/>
</dbReference>
<dbReference type="InterPro" id="IPR035911">
    <property type="entry name" value="MurE/MurF_N"/>
</dbReference>
<evidence type="ECO:0000256" key="1">
    <source>
        <dbReference type="ARBA" id="ARBA00022490"/>
    </source>
</evidence>
<evidence type="ECO:0000256" key="4">
    <source>
        <dbReference type="ARBA" id="ARBA00022741"/>
    </source>
</evidence>
<protein>
    <recommendedName>
        <fullName evidence="10 11">UDP-N-acetylmuramoyl-tripeptide--D-alanyl-D-alanine ligase</fullName>
        <ecNumber evidence="10 11">6.3.2.10</ecNumber>
    </recommendedName>
    <alternativeName>
        <fullName evidence="10">D-alanyl-D-alanine-adding enzyme</fullName>
    </alternativeName>
</protein>
<evidence type="ECO:0000256" key="11">
    <source>
        <dbReference type="RuleBase" id="RU004136"/>
    </source>
</evidence>
<comment type="function">
    <text evidence="10 11">Involved in cell wall formation. Catalyzes the final step in the synthesis of UDP-N-acetylmuramoyl-pentapeptide, the precursor of murein.</text>
</comment>
<keyword evidence="1 10" id="KW-0963">Cytoplasm</keyword>
<dbReference type="Pfam" id="PF08245">
    <property type="entry name" value="Mur_ligase_M"/>
    <property type="match status" value="1"/>
</dbReference>
<evidence type="ECO:0000259" key="14">
    <source>
        <dbReference type="Pfam" id="PF08245"/>
    </source>
</evidence>
<comment type="catalytic activity">
    <reaction evidence="10 11">
        <text>D-alanyl-D-alanine + UDP-N-acetyl-alpha-D-muramoyl-L-alanyl-gamma-D-glutamyl-meso-2,6-diaminopimelate + ATP = UDP-N-acetyl-alpha-D-muramoyl-L-alanyl-gamma-D-glutamyl-meso-2,6-diaminopimeloyl-D-alanyl-D-alanine + ADP + phosphate + H(+)</text>
        <dbReference type="Rhea" id="RHEA:28374"/>
        <dbReference type="ChEBI" id="CHEBI:15378"/>
        <dbReference type="ChEBI" id="CHEBI:30616"/>
        <dbReference type="ChEBI" id="CHEBI:43474"/>
        <dbReference type="ChEBI" id="CHEBI:57822"/>
        <dbReference type="ChEBI" id="CHEBI:61386"/>
        <dbReference type="ChEBI" id="CHEBI:83905"/>
        <dbReference type="ChEBI" id="CHEBI:456216"/>
        <dbReference type="EC" id="6.3.2.10"/>
    </reaction>
</comment>
<evidence type="ECO:0000259" key="13">
    <source>
        <dbReference type="Pfam" id="PF02875"/>
    </source>
</evidence>
<evidence type="ECO:0000259" key="12">
    <source>
        <dbReference type="Pfam" id="PF01225"/>
    </source>
</evidence>
<dbReference type="SUPFAM" id="SSF53623">
    <property type="entry name" value="MurD-like peptide ligases, catalytic domain"/>
    <property type="match status" value="1"/>
</dbReference>
<evidence type="ECO:0000256" key="7">
    <source>
        <dbReference type="ARBA" id="ARBA00022984"/>
    </source>
</evidence>
<proteinExistence type="inferred from homology"/>
<dbReference type="Gene3D" id="3.90.190.20">
    <property type="entry name" value="Mur ligase, C-terminal domain"/>
    <property type="match status" value="1"/>
</dbReference>
<dbReference type="EC" id="6.3.2.10" evidence="10 11"/>
<keyword evidence="3 10" id="KW-0132">Cell division</keyword>
<dbReference type="HAMAP" id="MF_02019">
    <property type="entry name" value="MurF"/>
    <property type="match status" value="1"/>
</dbReference>
<feature type="domain" description="Mur ligase N-terminal catalytic" evidence="12">
    <location>
        <begin position="25"/>
        <end position="83"/>
    </location>
</feature>
<sequence>MKITVKELSKLCKGKLLTNGLNKEVYTVTIDSRVSAKNGLFVPLKGENHDGHKFIKDAVNNGCNCIFIEDETYVDSSLDCEFILNSDNLAALQELAENYRQILDIDVIAITGSNGKTTTKDLIFSIFSQTVDTVKTQGNYNNEIGLPLMLTRLERSNDVAVLELGMSDFGEIDFLARLCKPTFGVITNIGESHIEYLKSKEGIAKAKGELLHRIKSGGKAILNGDDPYLKNMKDVYSETFLYGFEDHNHLVAYNIEQNNTKVSFSVKGLGKDFSVSMPILGEHNVLNALAAILCALLYGVSEQDIIEGLKGPNMTGMRTEVLTSKSEELKVISDCYNASLTSTNAALKVLSDYRNEGRKVAIVGDMLELGQYTEAAHKEAGQKAAENNVDFFIAVGQYAEFLASGWNAHSNKSKALAFENTDQLLKNIGSHLTKGDLVLVKGSRGLKLEKVVKLIREEF</sequence>
<dbReference type="InterPro" id="IPR051046">
    <property type="entry name" value="MurCDEF_CellWall_CoF430Synth"/>
</dbReference>
<dbReference type="InterPro" id="IPR004101">
    <property type="entry name" value="Mur_ligase_C"/>
</dbReference>
<dbReference type="PANTHER" id="PTHR43024:SF1">
    <property type="entry name" value="UDP-N-ACETYLMURAMOYL-TRIPEPTIDE--D-ALANYL-D-ALANINE LIGASE"/>
    <property type="match status" value="1"/>
</dbReference>
<dbReference type="SUPFAM" id="SSF63418">
    <property type="entry name" value="MurE/MurF N-terminal domain"/>
    <property type="match status" value="1"/>
</dbReference>
<evidence type="ECO:0000256" key="6">
    <source>
        <dbReference type="ARBA" id="ARBA00022960"/>
    </source>
</evidence>
<evidence type="ECO:0000256" key="2">
    <source>
        <dbReference type="ARBA" id="ARBA00022598"/>
    </source>
</evidence>
<keyword evidence="5 10" id="KW-0067">ATP-binding</keyword>
<evidence type="ECO:0000256" key="8">
    <source>
        <dbReference type="ARBA" id="ARBA00023306"/>
    </source>
</evidence>
<feature type="domain" description="Mur ligase central" evidence="14">
    <location>
        <begin position="110"/>
        <end position="295"/>
    </location>
</feature>
<dbReference type="EMBL" id="CP159485">
    <property type="protein sequence ID" value="XCI27629.1"/>
    <property type="molecule type" value="Genomic_DNA"/>
</dbReference>
<keyword evidence="4 10" id="KW-0547">Nucleotide-binding</keyword>
<keyword evidence="7 10" id="KW-0573">Peptidoglycan synthesis</keyword>
<dbReference type="InterPro" id="IPR000713">
    <property type="entry name" value="Mur_ligase_N"/>
</dbReference>
<dbReference type="InterPro" id="IPR036565">
    <property type="entry name" value="Mur-like_cat_sf"/>
</dbReference>
<reference evidence="15" key="1">
    <citation type="journal article" date="2018" name="Antonie Van Leeuwenhoek">
        <title>Proteinivorax hydrogeniformans sp. nov., an anaerobic, haloalkaliphilic bacterium fermenting proteinaceous compounds with high hydrogen production.</title>
        <authorList>
            <person name="Boltyanskaya Y."/>
            <person name="Detkova E."/>
            <person name="Pimenov N."/>
            <person name="Kevbrin V."/>
        </authorList>
    </citation>
    <scope>NUCLEOTIDE SEQUENCE</scope>
    <source>
        <strain evidence="15">Z-710</strain>
    </source>
</reference>
<dbReference type="SUPFAM" id="SSF53244">
    <property type="entry name" value="MurD-like peptide ligases, peptide-binding domain"/>
    <property type="match status" value="1"/>
</dbReference>
<comment type="subcellular location">
    <subcellularLocation>
        <location evidence="10 11">Cytoplasm</location>
    </subcellularLocation>
</comment>
<dbReference type="AlphaFoldDB" id="A0AAU8HPM3"/>
<dbReference type="GO" id="GO:0005524">
    <property type="term" value="F:ATP binding"/>
    <property type="evidence" value="ECO:0007669"/>
    <property type="project" value="UniProtKB-UniRule"/>
</dbReference>
<comment type="pathway">
    <text evidence="10 11">Cell wall biogenesis; peptidoglycan biosynthesis.</text>
</comment>
<dbReference type="GO" id="GO:0051301">
    <property type="term" value="P:cell division"/>
    <property type="evidence" value="ECO:0007669"/>
    <property type="project" value="UniProtKB-KW"/>
</dbReference>
<keyword evidence="6 10" id="KW-0133">Cell shape</keyword>
<evidence type="ECO:0000256" key="9">
    <source>
        <dbReference type="ARBA" id="ARBA00023316"/>
    </source>
</evidence>
<accession>A0AAU8HPM3</accession>
<dbReference type="InterPro" id="IPR036615">
    <property type="entry name" value="Mur_ligase_C_dom_sf"/>
</dbReference>
<dbReference type="RefSeq" id="WP_353892207.1">
    <property type="nucleotide sequence ID" value="NZ_CP159485.1"/>
</dbReference>
<dbReference type="GO" id="GO:0071555">
    <property type="term" value="P:cell wall organization"/>
    <property type="evidence" value="ECO:0007669"/>
    <property type="project" value="UniProtKB-KW"/>
</dbReference>
<keyword evidence="9 10" id="KW-0961">Cell wall biogenesis/degradation</keyword>
<organism evidence="15">
    <name type="scientific">Proteinivorax hydrogeniformans</name>
    <dbReference type="NCBI Taxonomy" id="1826727"/>
    <lineage>
        <taxon>Bacteria</taxon>
        <taxon>Bacillati</taxon>
        <taxon>Bacillota</taxon>
        <taxon>Clostridia</taxon>
        <taxon>Eubacteriales</taxon>
        <taxon>Proteinivoracaceae</taxon>
        <taxon>Proteinivorax</taxon>
    </lineage>
</organism>
<dbReference type="Pfam" id="PF02875">
    <property type="entry name" value="Mur_ligase_C"/>
    <property type="match status" value="1"/>
</dbReference>
<feature type="binding site" evidence="10">
    <location>
        <begin position="112"/>
        <end position="118"/>
    </location>
    <ligand>
        <name>ATP</name>
        <dbReference type="ChEBI" id="CHEBI:30616"/>
    </ligand>
</feature>
<dbReference type="GO" id="GO:0005737">
    <property type="term" value="C:cytoplasm"/>
    <property type="evidence" value="ECO:0007669"/>
    <property type="project" value="UniProtKB-SubCell"/>
</dbReference>
<dbReference type="Pfam" id="PF01225">
    <property type="entry name" value="Mur_ligase"/>
    <property type="match status" value="1"/>
</dbReference>
<feature type="domain" description="Mur ligase C-terminal" evidence="13">
    <location>
        <begin position="317"/>
        <end position="444"/>
    </location>
</feature>